<feature type="transmembrane region" description="Helical" evidence="5">
    <location>
        <begin position="51"/>
        <end position="69"/>
    </location>
</feature>
<dbReference type="InterPro" id="IPR011712">
    <property type="entry name" value="Sig_transdc_His_kin_sub3_dim/P"/>
</dbReference>
<dbReference type="PANTHER" id="PTHR24421:SF63">
    <property type="entry name" value="SENSOR HISTIDINE KINASE DESK"/>
    <property type="match status" value="1"/>
</dbReference>
<evidence type="ECO:0000313" key="9">
    <source>
        <dbReference type="Proteomes" id="UP000278673"/>
    </source>
</evidence>
<evidence type="ECO:0000256" key="1">
    <source>
        <dbReference type="ARBA" id="ARBA00022679"/>
    </source>
</evidence>
<organism evidence="8 9">
    <name type="scientific">Streptomyces triticirhizae</name>
    <dbReference type="NCBI Taxonomy" id="2483353"/>
    <lineage>
        <taxon>Bacteria</taxon>
        <taxon>Bacillati</taxon>
        <taxon>Actinomycetota</taxon>
        <taxon>Actinomycetes</taxon>
        <taxon>Kitasatosporales</taxon>
        <taxon>Streptomycetaceae</taxon>
        <taxon>Streptomyces</taxon>
    </lineage>
</organism>
<feature type="region of interest" description="Disordered" evidence="4">
    <location>
        <begin position="404"/>
        <end position="445"/>
    </location>
</feature>
<dbReference type="InterPro" id="IPR003594">
    <property type="entry name" value="HATPase_dom"/>
</dbReference>
<name>A0A3M2M5H4_9ACTN</name>
<protein>
    <submittedName>
        <fullName evidence="8">Sensor histidine kinase</fullName>
    </submittedName>
</protein>
<keyword evidence="5" id="KW-0472">Membrane</keyword>
<dbReference type="GO" id="GO:0000155">
    <property type="term" value="F:phosphorelay sensor kinase activity"/>
    <property type="evidence" value="ECO:0007669"/>
    <property type="project" value="InterPro"/>
</dbReference>
<keyword evidence="9" id="KW-1185">Reference proteome</keyword>
<dbReference type="PANTHER" id="PTHR24421">
    <property type="entry name" value="NITRATE/NITRITE SENSOR PROTEIN NARX-RELATED"/>
    <property type="match status" value="1"/>
</dbReference>
<feature type="domain" description="Histidine kinase/HSP90-like ATPase" evidence="6">
    <location>
        <begin position="316"/>
        <end position="405"/>
    </location>
</feature>
<dbReference type="InterPro" id="IPR036890">
    <property type="entry name" value="HATPase_C_sf"/>
</dbReference>
<keyword evidence="1" id="KW-0808">Transferase</keyword>
<feature type="domain" description="Signal transduction histidine kinase subgroup 3 dimerisation and phosphoacceptor" evidence="7">
    <location>
        <begin position="212"/>
        <end position="279"/>
    </location>
</feature>
<dbReference type="GO" id="GO:0016020">
    <property type="term" value="C:membrane"/>
    <property type="evidence" value="ECO:0007669"/>
    <property type="project" value="InterPro"/>
</dbReference>
<dbReference type="AlphaFoldDB" id="A0A3M2M5H4"/>
<dbReference type="EMBL" id="RFFJ01000036">
    <property type="protein sequence ID" value="RMI42368.1"/>
    <property type="molecule type" value="Genomic_DNA"/>
</dbReference>
<sequence length="445" mass="47777">MWLPRGWKELRHTSHQRRVHAYTRYTLYFISLSELAAIASVLINAGPLDGGWASLALCVLVTHHAFLMLMATRDGLRHYLDGTPRPTRLISWTTGFTCATSLLVGGAVALDLLTPRVLPLTLVTTAFYAGPTALLLPLRWAAGLAAAPVASCLAAFALYRPDSTAMLAQAAFLLPFGLFMGGTYRASAWTLRVLDRVDAARETEKRLAVAEERLRFGRDLHDVLGRNLSVIALKTELAAQLARRGSPDAAEQLAEVQRIARESQREIREVVRGYREVDLRAELAGARGVLEAADIRCSLTGASTVAPTLPPKVGSALGWVVREGVTNVLRHSSARRCDIGFGRSPDGWAELSLENDGSRVDGARPDQAGSGLAGLRERLSALGGTLSVESAPGGVFRLTARVPLDRESPEAPGVGGAEGALDGAARRRERPVEEEAASVERGASR</sequence>
<dbReference type="SUPFAM" id="SSF55874">
    <property type="entry name" value="ATPase domain of HSP90 chaperone/DNA topoisomerase II/histidine kinase"/>
    <property type="match status" value="1"/>
</dbReference>
<dbReference type="CDD" id="cd16917">
    <property type="entry name" value="HATPase_UhpB-NarQ-NarX-like"/>
    <property type="match status" value="1"/>
</dbReference>
<proteinExistence type="predicted"/>
<dbReference type="Pfam" id="PF02518">
    <property type="entry name" value="HATPase_c"/>
    <property type="match status" value="1"/>
</dbReference>
<feature type="transmembrane region" description="Helical" evidence="5">
    <location>
        <begin position="21"/>
        <end position="45"/>
    </location>
</feature>
<evidence type="ECO:0000259" key="6">
    <source>
        <dbReference type="Pfam" id="PF02518"/>
    </source>
</evidence>
<evidence type="ECO:0000259" key="7">
    <source>
        <dbReference type="Pfam" id="PF07730"/>
    </source>
</evidence>
<feature type="transmembrane region" description="Helical" evidence="5">
    <location>
        <begin position="165"/>
        <end position="184"/>
    </location>
</feature>
<keyword evidence="5" id="KW-0812">Transmembrane</keyword>
<feature type="transmembrane region" description="Helical" evidence="5">
    <location>
        <begin position="89"/>
        <end position="110"/>
    </location>
</feature>
<evidence type="ECO:0000256" key="2">
    <source>
        <dbReference type="ARBA" id="ARBA00022777"/>
    </source>
</evidence>
<reference evidence="8 9" key="1">
    <citation type="submission" date="2018-10" db="EMBL/GenBank/DDBJ databases">
        <title>Isolation, diversity and antifungal activity of actinobacteria from wheat.</title>
        <authorList>
            <person name="Han C."/>
        </authorList>
    </citation>
    <scope>NUCLEOTIDE SEQUENCE [LARGE SCALE GENOMIC DNA]</scope>
    <source>
        <strain evidence="8 9">NEAU-YY642</strain>
    </source>
</reference>
<feature type="compositionally biased region" description="Basic and acidic residues" evidence="4">
    <location>
        <begin position="424"/>
        <end position="433"/>
    </location>
</feature>
<dbReference type="Gene3D" id="1.20.5.1930">
    <property type="match status" value="1"/>
</dbReference>
<gene>
    <name evidence="8" type="ORF">EBN88_09585</name>
</gene>
<dbReference type="Gene3D" id="3.30.565.10">
    <property type="entry name" value="Histidine kinase-like ATPase, C-terminal domain"/>
    <property type="match status" value="1"/>
</dbReference>
<evidence type="ECO:0000256" key="3">
    <source>
        <dbReference type="ARBA" id="ARBA00023012"/>
    </source>
</evidence>
<evidence type="ECO:0000313" key="8">
    <source>
        <dbReference type="EMBL" id="RMI42368.1"/>
    </source>
</evidence>
<keyword evidence="3" id="KW-0902">Two-component regulatory system</keyword>
<dbReference type="Pfam" id="PF07730">
    <property type="entry name" value="HisKA_3"/>
    <property type="match status" value="1"/>
</dbReference>
<dbReference type="GO" id="GO:0046983">
    <property type="term" value="F:protein dimerization activity"/>
    <property type="evidence" value="ECO:0007669"/>
    <property type="project" value="InterPro"/>
</dbReference>
<dbReference type="Proteomes" id="UP000278673">
    <property type="component" value="Unassembled WGS sequence"/>
</dbReference>
<comment type="caution">
    <text evidence="8">The sequence shown here is derived from an EMBL/GenBank/DDBJ whole genome shotgun (WGS) entry which is preliminary data.</text>
</comment>
<feature type="transmembrane region" description="Helical" evidence="5">
    <location>
        <begin position="141"/>
        <end position="159"/>
    </location>
</feature>
<dbReference type="InterPro" id="IPR050482">
    <property type="entry name" value="Sensor_HK_TwoCompSys"/>
</dbReference>
<keyword evidence="2 8" id="KW-0418">Kinase</keyword>
<keyword evidence="5" id="KW-1133">Transmembrane helix</keyword>
<accession>A0A3M2M5H4</accession>
<dbReference type="RefSeq" id="WP_122183380.1">
    <property type="nucleotide sequence ID" value="NZ_RFFJ01000036.1"/>
</dbReference>
<evidence type="ECO:0000256" key="4">
    <source>
        <dbReference type="SAM" id="MobiDB-lite"/>
    </source>
</evidence>
<evidence type="ECO:0000256" key="5">
    <source>
        <dbReference type="SAM" id="Phobius"/>
    </source>
</evidence>